<feature type="compositionally biased region" description="Basic and acidic residues" evidence="1">
    <location>
        <begin position="43"/>
        <end position="52"/>
    </location>
</feature>
<comment type="caution">
    <text evidence="2">The sequence shown here is derived from an EMBL/GenBank/DDBJ whole genome shotgun (WGS) entry which is preliminary data.</text>
</comment>
<dbReference type="Gene3D" id="2.30.320.10">
    <property type="entry name" value="YwqG-like"/>
    <property type="match status" value="1"/>
</dbReference>
<organism evidence="2 3">
    <name type="scientific">Sphingopyxis lindanitolerans</name>
    <dbReference type="NCBI Taxonomy" id="2054227"/>
    <lineage>
        <taxon>Bacteria</taxon>
        <taxon>Pseudomonadati</taxon>
        <taxon>Pseudomonadota</taxon>
        <taxon>Alphaproteobacteria</taxon>
        <taxon>Sphingomonadales</taxon>
        <taxon>Sphingomonadaceae</taxon>
        <taxon>Sphingopyxis</taxon>
    </lineage>
</organism>
<reference evidence="3" key="1">
    <citation type="submission" date="2017-11" db="EMBL/GenBank/DDBJ databases">
        <title>The complete genome sequence of Sphingopyxis pomeranensis sp. nov. strain WS5A3p.</title>
        <authorList>
            <person name="Kaminski M.A."/>
        </authorList>
    </citation>
    <scope>NUCLEOTIDE SEQUENCE [LARGE SCALE GENOMIC DNA]</scope>
    <source>
        <strain evidence="3">WS5A3p</strain>
    </source>
</reference>
<feature type="region of interest" description="Disordered" evidence="1">
    <location>
        <begin position="33"/>
        <end position="52"/>
    </location>
</feature>
<gene>
    <name evidence="2" type="ORF">CVO77_09015</name>
</gene>
<protein>
    <recommendedName>
        <fullName evidence="4">DUF1963 domain-containing protein</fullName>
    </recommendedName>
</protein>
<dbReference type="AlphaFoldDB" id="A0A2S8B8D4"/>
<evidence type="ECO:0000256" key="1">
    <source>
        <dbReference type="SAM" id="MobiDB-lite"/>
    </source>
</evidence>
<accession>A0A2S8B8D4</accession>
<evidence type="ECO:0008006" key="4">
    <source>
        <dbReference type="Google" id="ProtNLM"/>
    </source>
</evidence>
<dbReference type="OrthoDB" id="8135222at2"/>
<dbReference type="Proteomes" id="UP000238954">
    <property type="component" value="Chromosome"/>
</dbReference>
<dbReference type="SUPFAM" id="SSF103032">
    <property type="entry name" value="Hypothetical protein YwqG"/>
    <property type="match status" value="1"/>
</dbReference>
<proteinExistence type="predicted"/>
<dbReference type="RefSeq" id="WP_146130840.1">
    <property type="nucleotide sequence ID" value="NZ_CM009578.1"/>
</dbReference>
<keyword evidence="3" id="KW-1185">Reference proteome</keyword>
<dbReference type="Pfam" id="PF09234">
    <property type="entry name" value="DUF1963"/>
    <property type="match status" value="1"/>
</dbReference>
<dbReference type="InterPro" id="IPR015315">
    <property type="entry name" value="DUF1963"/>
</dbReference>
<evidence type="ECO:0000313" key="3">
    <source>
        <dbReference type="Proteomes" id="UP000238954"/>
    </source>
</evidence>
<name>A0A2S8B8D4_9SPHN</name>
<dbReference type="EMBL" id="PHFW01000002">
    <property type="protein sequence ID" value="PQM28573.1"/>
    <property type="molecule type" value="Genomic_DNA"/>
</dbReference>
<evidence type="ECO:0000313" key="2">
    <source>
        <dbReference type="EMBL" id="PQM28573.1"/>
    </source>
</evidence>
<sequence length="535" mass="57112">MNDLDRAALILAGLTAAFLFLLFAAWRARRPRPEPAAPNMPKIAREPRESRFSGFARNKEPAVEPIEMAPSRLARISRAAIDRPIESVWADDPAPVAESIAEPQPEPAAVMPLAEESPTESPPPAPALDETALDALATEVERQAHFADPAPAGGGIRLMPRIPPRDAILRKSWMGGRPNLPAAAPWPTIDGREGDFIAQIACADLPPMLWDGLGPRTGWLAFFTHPDNGAATALHMAEDGAPRDPPRAVGAACFRPHGIDDAELAALSIRALPEWPVDMVPEAGGPRDDDAAGALLAADYDIADPAFHPFDWPSMLAMARILESRILALPTDGVPPADASDELAQAIADAAEANRGAAERTAEIVAIIRESAAADTGFLPSDATAVMAALHAIRWTRVTARPDPEYGADEVETLALPLTRRRPDGDLWIDAYRALLFDHARHAYCANPDRLSAPARGFFEPLWTAMAADGVARMGDFPARRASGFDAERDVVMLELPPGALLGLAHPDGGSLIFAIRKADLAAGDFSRVRALAGD</sequence>
<dbReference type="InterPro" id="IPR035948">
    <property type="entry name" value="YwqG-like_sf"/>
</dbReference>